<dbReference type="Proteomes" id="UP000664132">
    <property type="component" value="Unassembled WGS sequence"/>
</dbReference>
<dbReference type="PANTHER" id="PTHR46411:SF2">
    <property type="entry name" value="AAA+ ATPASE DOMAIN-CONTAINING PROTEIN"/>
    <property type="match status" value="1"/>
</dbReference>
<comment type="caution">
    <text evidence="3">The sequence shown here is derived from an EMBL/GenBank/DDBJ whole genome shotgun (WGS) entry which is preliminary data.</text>
</comment>
<evidence type="ECO:0000259" key="2">
    <source>
        <dbReference type="Pfam" id="PF22942"/>
    </source>
</evidence>
<gene>
    <name evidence="3" type="ORF">IFR04_010474</name>
</gene>
<dbReference type="InterPro" id="IPR054289">
    <property type="entry name" value="DUF7025"/>
</dbReference>
<reference evidence="3" key="1">
    <citation type="submission" date="2021-02" db="EMBL/GenBank/DDBJ databases">
        <title>Genome sequence Cadophora malorum strain M34.</title>
        <authorList>
            <person name="Stefanovic E."/>
            <person name="Vu D."/>
            <person name="Scully C."/>
            <person name="Dijksterhuis J."/>
            <person name="Roader J."/>
            <person name="Houbraken J."/>
        </authorList>
    </citation>
    <scope>NUCLEOTIDE SEQUENCE</scope>
    <source>
        <strain evidence="3">M34</strain>
    </source>
</reference>
<evidence type="ECO:0000313" key="4">
    <source>
        <dbReference type="Proteomes" id="UP000664132"/>
    </source>
</evidence>
<dbReference type="AlphaFoldDB" id="A0A8H7W8Q5"/>
<sequence>MSTTEINASQVQSRTRTVHDTSGLAVTAIQYDTILGGALRKPPASDDHLLQSPSLDAPEHTPDQIHPLEIKNLIEIPRDRGYTGEVRVLSIEGYRKRRRGRDDPNEPFKDFPIVVRRVLDHLGHLQDIRLEVQSEALRNVLKEIAGLQQDEINLNGDPIVIRTPFMPLYFIRTALSTKAALVDTPDRTKQEILLLLEFINSKAGLQNTIKEHDEHVANGKVTFNLLWTIFSPREVICSFNREAAVEECYIVQKMEYVSEQGSPKLRLTVLAAYHDGHSFGIIKGLFD</sequence>
<name>A0A8H7W8Q5_9HELO</name>
<dbReference type="Pfam" id="PF22942">
    <property type="entry name" value="DUF7025"/>
    <property type="match status" value="1"/>
</dbReference>
<protein>
    <recommendedName>
        <fullName evidence="2">DUF7025 domain-containing protein</fullName>
    </recommendedName>
</protein>
<feature type="domain" description="DUF7025" evidence="2">
    <location>
        <begin position="213"/>
        <end position="281"/>
    </location>
</feature>
<dbReference type="EMBL" id="JAFJYH010000187">
    <property type="protein sequence ID" value="KAG4416428.1"/>
    <property type="molecule type" value="Genomic_DNA"/>
</dbReference>
<organism evidence="3 4">
    <name type="scientific">Cadophora malorum</name>
    <dbReference type="NCBI Taxonomy" id="108018"/>
    <lineage>
        <taxon>Eukaryota</taxon>
        <taxon>Fungi</taxon>
        <taxon>Dikarya</taxon>
        <taxon>Ascomycota</taxon>
        <taxon>Pezizomycotina</taxon>
        <taxon>Leotiomycetes</taxon>
        <taxon>Helotiales</taxon>
        <taxon>Ploettnerulaceae</taxon>
        <taxon>Cadophora</taxon>
    </lineage>
</organism>
<feature type="region of interest" description="Disordered" evidence="1">
    <location>
        <begin position="42"/>
        <end position="63"/>
    </location>
</feature>
<keyword evidence="4" id="KW-1185">Reference proteome</keyword>
<proteinExistence type="predicted"/>
<evidence type="ECO:0000313" key="3">
    <source>
        <dbReference type="EMBL" id="KAG4416428.1"/>
    </source>
</evidence>
<evidence type="ECO:0000256" key="1">
    <source>
        <dbReference type="SAM" id="MobiDB-lite"/>
    </source>
</evidence>
<accession>A0A8H7W8Q5</accession>
<dbReference type="PANTHER" id="PTHR46411">
    <property type="entry name" value="FAMILY ATPASE, PUTATIVE-RELATED"/>
    <property type="match status" value="1"/>
</dbReference>